<evidence type="ECO:0000313" key="2">
    <source>
        <dbReference type="Proteomes" id="UP000292408"/>
    </source>
</evidence>
<dbReference type="Proteomes" id="UP000292408">
    <property type="component" value="Unassembled WGS sequence"/>
</dbReference>
<organism evidence="1 2">
    <name type="scientific">Microcella alkaliphila</name>
    <dbReference type="NCBI Taxonomy" id="279828"/>
    <lineage>
        <taxon>Bacteria</taxon>
        <taxon>Bacillati</taxon>
        <taxon>Actinomycetota</taxon>
        <taxon>Actinomycetes</taxon>
        <taxon>Micrococcales</taxon>
        <taxon>Microbacteriaceae</taxon>
        <taxon>Microcella</taxon>
    </lineage>
</organism>
<reference evidence="1 2" key="1">
    <citation type="journal article" date="2015" name="Stand. Genomic Sci.">
        <title>Genomic Encyclopedia of Bacterial and Archaeal Type Strains, Phase III: the genomes of soil and plant-associated and newly described type strains.</title>
        <authorList>
            <person name="Whitman W.B."/>
            <person name="Woyke T."/>
            <person name="Klenk H.P."/>
            <person name="Zhou Y."/>
            <person name="Lilburn T.G."/>
            <person name="Beck B.J."/>
            <person name="De Vos P."/>
            <person name="Vandamme P."/>
            <person name="Eisen J.A."/>
            <person name="Garrity G."/>
            <person name="Hugenholtz P."/>
            <person name="Kyrpides N.C."/>
        </authorList>
    </citation>
    <scope>NUCLEOTIDE SEQUENCE [LARGE SCALE GENOMIC DNA]</scope>
    <source>
        <strain evidence="1 2">AC4r</strain>
    </source>
</reference>
<proteinExistence type="predicted"/>
<sequence>MRKLFQAHRFGGRVPLTCITLLAGILVLSACNQLDSDDPPIANSTDADVTNIEGNERMFKAATEIARCLEESGWDVQVSDGGGWGVEAGIPVGQEAAYQVAYEVCAIELGYNDVTMTDELAAFNFENTSRVVSCLTDLGYETPSAPSRSAYITTLMEDPHSQPWDPYELIADGDVAEAVFACPL</sequence>
<keyword evidence="2" id="KW-1185">Reference proteome</keyword>
<dbReference type="OrthoDB" id="5073886at2"/>
<comment type="caution">
    <text evidence="1">The sequence shown here is derived from an EMBL/GenBank/DDBJ whole genome shotgun (WGS) entry which is preliminary data.</text>
</comment>
<evidence type="ECO:0008006" key="3">
    <source>
        <dbReference type="Google" id="ProtNLM"/>
    </source>
</evidence>
<protein>
    <recommendedName>
        <fullName evidence="3">Lipoprotein</fullName>
    </recommendedName>
</protein>
<dbReference type="RefSeq" id="WP_130282462.1">
    <property type="nucleotide sequence ID" value="NZ_SGXT01000014.1"/>
</dbReference>
<dbReference type="PROSITE" id="PS51257">
    <property type="entry name" value="PROKAR_LIPOPROTEIN"/>
    <property type="match status" value="1"/>
</dbReference>
<dbReference type="AlphaFoldDB" id="A0A4Q7TJW4"/>
<name>A0A4Q7TJW4_9MICO</name>
<gene>
    <name evidence="1" type="ORF">EV140_1451</name>
</gene>
<evidence type="ECO:0000313" key="1">
    <source>
        <dbReference type="EMBL" id="RZT60924.1"/>
    </source>
</evidence>
<accession>A0A4Q7TJW4</accession>
<dbReference type="EMBL" id="SGXT01000014">
    <property type="protein sequence ID" value="RZT60924.1"/>
    <property type="molecule type" value="Genomic_DNA"/>
</dbReference>